<keyword evidence="1" id="KW-0805">Transcription regulation</keyword>
<dbReference type="InterPro" id="IPR010982">
    <property type="entry name" value="Lambda_DNA-bd_dom_sf"/>
</dbReference>
<dbReference type="OrthoDB" id="3467214at2"/>
<dbReference type="PROSITE" id="PS50932">
    <property type="entry name" value="HTH_LACI_2"/>
    <property type="match status" value="1"/>
</dbReference>
<dbReference type="InterPro" id="IPR046335">
    <property type="entry name" value="LacI/GalR-like_sensor"/>
</dbReference>
<name>A0A640UJT2_9ACTN</name>
<dbReference type="PANTHER" id="PTHR30146">
    <property type="entry name" value="LACI-RELATED TRANSCRIPTIONAL REPRESSOR"/>
    <property type="match status" value="1"/>
</dbReference>
<dbReference type="Gene3D" id="1.10.260.40">
    <property type="entry name" value="lambda repressor-like DNA-binding domains"/>
    <property type="match status" value="1"/>
</dbReference>
<evidence type="ECO:0000259" key="4">
    <source>
        <dbReference type="PROSITE" id="PS50932"/>
    </source>
</evidence>
<dbReference type="EMBL" id="BLIR01000001">
    <property type="protein sequence ID" value="GFE36318.1"/>
    <property type="molecule type" value="Genomic_DNA"/>
</dbReference>
<accession>A0A640UJT2</accession>
<dbReference type="PANTHER" id="PTHR30146:SF109">
    <property type="entry name" value="HTH-TYPE TRANSCRIPTIONAL REGULATOR GALS"/>
    <property type="match status" value="1"/>
</dbReference>
<reference evidence="5 6" key="1">
    <citation type="submission" date="2019-12" db="EMBL/GenBank/DDBJ databases">
        <title>Whole genome shotgun sequence of Streptomyces tubercidicus NBRC 13090.</title>
        <authorList>
            <person name="Ichikawa N."/>
            <person name="Kimura A."/>
            <person name="Kitahashi Y."/>
            <person name="Komaki H."/>
            <person name="Tamura T."/>
        </authorList>
    </citation>
    <scope>NUCLEOTIDE SEQUENCE [LARGE SCALE GENOMIC DNA]</scope>
    <source>
        <strain evidence="5 6">NBRC 13090</strain>
    </source>
</reference>
<organism evidence="5 6">
    <name type="scientific">Streptomyces tubercidicus</name>
    <dbReference type="NCBI Taxonomy" id="47759"/>
    <lineage>
        <taxon>Bacteria</taxon>
        <taxon>Bacillati</taxon>
        <taxon>Actinomycetota</taxon>
        <taxon>Actinomycetes</taxon>
        <taxon>Kitasatosporales</taxon>
        <taxon>Streptomycetaceae</taxon>
        <taxon>Streptomyces</taxon>
    </lineage>
</organism>
<dbReference type="SMART" id="SM00354">
    <property type="entry name" value="HTH_LACI"/>
    <property type="match status" value="1"/>
</dbReference>
<dbReference type="GeneID" id="96282165"/>
<dbReference type="Proteomes" id="UP000431826">
    <property type="component" value="Unassembled WGS sequence"/>
</dbReference>
<dbReference type="SUPFAM" id="SSF47413">
    <property type="entry name" value="lambda repressor-like DNA-binding domains"/>
    <property type="match status" value="1"/>
</dbReference>
<protein>
    <submittedName>
        <fullName evidence="5">LacI family transcriptional regulator</fullName>
    </submittedName>
</protein>
<keyword evidence="6" id="KW-1185">Reference proteome</keyword>
<dbReference type="Gene3D" id="3.40.50.2300">
    <property type="match status" value="2"/>
</dbReference>
<dbReference type="GO" id="GO:0000976">
    <property type="term" value="F:transcription cis-regulatory region binding"/>
    <property type="evidence" value="ECO:0007669"/>
    <property type="project" value="TreeGrafter"/>
</dbReference>
<evidence type="ECO:0000313" key="6">
    <source>
        <dbReference type="Proteomes" id="UP000431826"/>
    </source>
</evidence>
<dbReference type="SUPFAM" id="SSF53822">
    <property type="entry name" value="Periplasmic binding protein-like I"/>
    <property type="match status" value="1"/>
</dbReference>
<dbReference type="AlphaFoldDB" id="A0A640UJT2"/>
<keyword evidence="2" id="KW-0238">DNA-binding</keyword>
<evidence type="ECO:0000256" key="3">
    <source>
        <dbReference type="ARBA" id="ARBA00023163"/>
    </source>
</evidence>
<dbReference type="RefSeq" id="WP_159742640.1">
    <property type="nucleotide sequence ID" value="NZ_BLIR01000001.1"/>
</dbReference>
<dbReference type="Pfam" id="PF13377">
    <property type="entry name" value="Peripla_BP_3"/>
    <property type="match status" value="1"/>
</dbReference>
<dbReference type="InterPro" id="IPR000843">
    <property type="entry name" value="HTH_LacI"/>
</dbReference>
<comment type="caution">
    <text evidence="5">The sequence shown here is derived from an EMBL/GenBank/DDBJ whole genome shotgun (WGS) entry which is preliminary data.</text>
</comment>
<keyword evidence="3" id="KW-0804">Transcription</keyword>
<dbReference type="GO" id="GO:0003700">
    <property type="term" value="F:DNA-binding transcription factor activity"/>
    <property type="evidence" value="ECO:0007669"/>
    <property type="project" value="TreeGrafter"/>
</dbReference>
<feature type="domain" description="HTH lacI-type" evidence="4">
    <location>
        <begin position="8"/>
        <end position="67"/>
    </location>
</feature>
<evidence type="ECO:0000256" key="1">
    <source>
        <dbReference type="ARBA" id="ARBA00023015"/>
    </source>
</evidence>
<dbReference type="CDD" id="cd06285">
    <property type="entry name" value="PBP1_LacI-like"/>
    <property type="match status" value="1"/>
</dbReference>
<evidence type="ECO:0000256" key="2">
    <source>
        <dbReference type="ARBA" id="ARBA00023125"/>
    </source>
</evidence>
<dbReference type="CDD" id="cd01392">
    <property type="entry name" value="HTH_LacI"/>
    <property type="match status" value="1"/>
</dbReference>
<gene>
    <name evidence="5" type="ORF">Stube_09910</name>
</gene>
<dbReference type="InterPro" id="IPR028082">
    <property type="entry name" value="Peripla_BP_I"/>
</dbReference>
<sequence>MDPGRPQVTLQMLADRLGLHISTVSRALHAKPDEGRRAASSATIARIRKLADELGYRPNPHATSLRTQRSNLVGVLVPRLSDLVLATMYEGIEEAASEVGLSTFVTNTRDVPEVQRSHTEMVLARRVDGMIFGDAYVDGGFLDEIAARGVPFILVSRRAAGHTSVTCDDYLGGRLAAEHLLGLGHRHLAVIAGEPYASTGIDRTAGFVDRCAEEGVTVPAERIVHSAFDAPGGRRATETLLASTNRRGGPAPSAVFAVNDFAAIGAMGALRDHGRRVGSDVAVVGFNDTSLAAELPVPLTSVRSPMHQMGRRGLQLLNQLIAGQAAESERLTPVLTVRASSDPAAG</sequence>
<proteinExistence type="predicted"/>
<evidence type="ECO:0000313" key="5">
    <source>
        <dbReference type="EMBL" id="GFE36318.1"/>
    </source>
</evidence>